<dbReference type="EMBL" id="HBIR01019954">
    <property type="protein sequence ID" value="CAE0545736.1"/>
    <property type="molecule type" value="Transcribed_RNA"/>
</dbReference>
<evidence type="ECO:0000313" key="6">
    <source>
        <dbReference type="EMBL" id="CAE0545744.1"/>
    </source>
</evidence>
<dbReference type="InterPro" id="IPR026720">
    <property type="entry name" value="CFAP91"/>
</dbReference>
<evidence type="ECO:0000256" key="2">
    <source>
        <dbReference type="SAM" id="MobiDB-lite"/>
    </source>
</evidence>
<evidence type="ECO:0000313" key="5">
    <source>
        <dbReference type="EMBL" id="CAE0545739.1"/>
    </source>
</evidence>
<feature type="region of interest" description="Disordered" evidence="2">
    <location>
        <begin position="15"/>
        <end position="34"/>
    </location>
</feature>
<name>A0A6V2Q671_EMIHU</name>
<evidence type="ECO:0000313" key="3">
    <source>
        <dbReference type="EMBL" id="CAE0545735.1"/>
    </source>
</evidence>
<dbReference type="EMBL" id="HBIR01019956">
    <property type="protein sequence ID" value="CAE0545739.1"/>
    <property type="molecule type" value="Transcribed_RNA"/>
</dbReference>
<accession>A0A6V2Q671</accession>
<gene>
    <name evidence="3" type="ORF">EHUX00137_LOCUS15116</name>
    <name evidence="4" type="ORF">EHUX00137_LOCUS15117</name>
    <name evidence="5" type="ORF">EHUX00137_LOCUS15119</name>
    <name evidence="6" type="ORF">EHUX00137_LOCUS15123</name>
</gene>
<protein>
    <submittedName>
        <fullName evidence="5">Uncharacterized protein</fullName>
    </submittedName>
</protein>
<dbReference type="PANTHER" id="PTHR22455">
    <property type="entry name" value="CILIA- AND FLAGELLA-ASSOCIATED PROTEIN 91"/>
    <property type="match status" value="1"/>
</dbReference>
<evidence type="ECO:0000256" key="1">
    <source>
        <dbReference type="SAM" id="Coils"/>
    </source>
</evidence>
<evidence type="ECO:0000313" key="4">
    <source>
        <dbReference type="EMBL" id="CAE0545736.1"/>
    </source>
</evidence>
<organism evidence="5">
    <name type="scientific">Emiliania huxleyi</name>
    <name type="common">Coccolithophore</name>
    <name type="synonym">Pontosphaera huxleyi</name>
    <dbReference type="NCBI Taxonomy" id="2903"/>
    <lineage>
        <taxon>Eukaryota</taxon>
        <taxon>Haptista</taxon>
        <taxon>Haptophyta</taxon>
        <taxon>Prymnesiophyceae</taxon>
        <taxon>Isochrysidales</taxon>
        <taxon>Noelaerhabdaceae</taxon>
        <taxon>Emiliania</taxon>
    </lineage>
</organism>
<feature type="coiled-coil region" evidence="1">
    <location>
        <begin position="62"/>
        <end position="103"/>
    </location>
</feature>
<reference evidence="5" key="1">
    <citation type="submission" date="2021-01" db="EMBL/GenBank/DDBJ databases">
        <authorList>
            <person name="Corre E."/>
            <person name="Pelletier E."/>
            <person name="Niang G."/>
            <person name="Scheremetjew M."/>
            <person name="Finn R."/>
            <person name="Kale V."/>
            <person name="Holt S."/>
            <person name="Cochrane G."/>
            <person name="Meng A."/>
            <person name="Brown T."/>
            <person name="Cohen L."/>
        </authorList>
    </citation>
    <scope>NUCLEOTIDE SEQUENCE</scope>
    <source>
        <strain evidence="5">379</strain>
    </source>
</reference>
<proteinExistence type="predicted"/>
<dbReference type="EMBL" id="HBIR01019953">
    <property type="protein sequence ID" value="CAE0545735.1"/>
    <property type="molecule type" value="Transcribed_RNA"/>
</dbReference>
<dbReference type="AlphaFoldDB" id="A0A6V2Q671"/>
<dbReference type="PANTHER" id="PTHR22455:SF10">
    <property type="entry name" value="CILIA- AND FLAGELLA-ASSOCIATED PROTEIN 91"/>
    <property type="match status" value="1"/>
</dbReference>
<dbReference type="EMBL" id="HBIR01019960">
    <property type="protein sequence ID" value="CAE0545744.1"/>
    <property type="molecule type" value="Transcribed_RNA"/>
</dbReference>
<sequence>MYAAKERRLELLAELRSEEGSATDPPSLAPDADEVAREAVFESAVGAAVGDALDAMAKELGAQREERRIAALAAAAEEERQRRETAETRRRTAELEARRAEEEAYRQVMAVHRGSARSFVAALVDEVAGEAAAAAEGDAARARDGELGALLDRLESKASGAGEVACALLRDFVIPDADRLLAARQADAEDRKFARAAQLCIGVAVESAEAALCGGV</sequence>
<keyword evidence="1" id="KW-0175">Coiled coil</keyword>